<dbReference type="GO" id="GO:0005267">
    <property type="term" value="F:potassium channel activity"/>
    <property type="evidence" value="ECO:0007669"/>
    <property type="project" value="UniProtKB-KW"/>
</dbReference>
<keyword evidence="15" id="KW-1185">Reference proteome</keyword>
<evidence type="ECO:0000256" key="9">
    <source>
        <dbReference type="ARBA" id="ARBA00023065"/>
    </source>
</evidence>
<comment type="subcellular location">
    <subcellularLocation>
        <location evidence="1">Membrane</location>
        <topology evidence="1">Multi-pass membrane protein</topology>
    </subcellularLocation>
</comment>
<dbReference type="GO" id="GO:0015252">
    <property type="term" value="F:proton channel activity"/>
    <property type="evidence" value="ECO:0007669"/>
    <property type="project" value="InterPro"/>
</dbReference>
<feature type="transmembrane region" description="Helical" evidence="13">
    <location>
        <begin position="119"/>
        <end position="137"/>
    </location>
</feature>
<keyword evidence="6" id="KW-0631">Potassium channel</keyword>
<dbReference type="PANTHER" id="PTHR31462:SF5">
    <property type="entry name" value="ENDOSOMAL_LYSOSOMAL PROTON CHANNEL TMEM175"/>
    <property type="match status" value="1"/>
</dbReference>
<evidence type="ECO:0000313" key="15">
    <source>
        <dbReference type="Proteomes" id="UP000316092"/>
    </source>
</evidence>
<dbReference type="EMBL" id="VKDB01000005">
    <property type="protein sequence ID" value="TSA86380.1"/>
    <property type="molecule type" value="Genomic_DNA"/>
</dbReference>
<dbReference type="InterPro" id="IPR010617">
    <property type="entry name" value="TMEM175-like"/>
</dbReference>
<dbReference type="Pfam" id="PF06736">
    <property type="entry name" value="TMEM175"/>
    <property type="match status" value="1"/>
</dbReference>
<keyword evidence="5 13" id="KW-0812">Transmembrane</keyword>
<evidence type="ECO:0000256" key="5">
    <source>
        <dbReference type="ARBA" id="ARBA00022692"/>
    </source>
</evidence>
<dbReference type="GO" id="GO:0016020">
    <property type="term" value="C:membrane"/>
    <property type="evidence" value="ECO:0007669"/>
    <property type="project" value="UniProtKB-SubCell"/>
</dbReference>
<dbReference type="PANTHER" id="PTHR31462">
    <property type="entry name" value="ENDOSOMAL/LYSOSOMAL POTASSIUM CHANNEL TMEM175"/>
    <property type="match status" value="1"/>
</dbReference>
<evidence type="ECO:0000256" key="1">
    <source>
        <dbReference type="ARBA" id="ARBA00004141"/>
    </source>
</evidence>
<evidence type="ECO:0000256" key="2">
    <source>
        <dbReference type="ARBA" id="ARBA00006920"/>
    </source>
</evidence>
<keyword evidence="9" id="KW-0406">Ion transport</keyword>
<dbReference type="AlphaFoldDB" id="A0A553V1Q9"/>
<keyword evidence="3" id="KW-0813">Transport</keyword>
<organism evidence="14 15">
    <name type="scientific">Deinococcus detaillensis</name>
    <dbReference type="NCBI Taxonomy" id="2592048"/>
    <lineage>
        <taxon>Bacteria</taxon>
        <taxon>Thermotogati</taxon>
        <taxon>Deinococcota</taxon>
        <taxon>Deinococci</taxon>
        <taxon>Deinococcales</taxon>
        <taxon>Deinococcaceae</taxon>
        <taxon>Deinococcus</taxon>
    </lineage>
</organism>
<dbReference type="OrthoDB" id="7626281at2"/>
<evidence type="ECO:0000256" key="13">
    <source>
        <dbReference type="SAM" id="Phobius"/>
    </source>
</evidence>
<comment type="catalytic activity">
    <reaction evidence="12">
        <text>K(+)(in) = K(+)(out)</text>
        <dbReference type="Rhea" id="RHEA:29463"/>
        <dbReference type="ChEBI" id="CHEBI:29103"/>
    </reaction>
</comment>
<comment type="caution">
    <text evidence="14">The sequence shown here is derived from an EMBL/GenBank/DDBJ whole genome shotgun (WGS) entry which is preliminary data.</text>
</comment>
<feature type="transmembrane region" description="Helical" evidence="13">
    <location>
        <begin position="158"/>
        <end position="191"/>
    </location>
</feature>
<feature type="transmembrane region" description="Helical" evidence="13">
    <location>
        <begin position="86"/>
        <end position="107"/>
    </location>
</feature>
<dbReference type="Proteomes" id="UP000316092">
    <property type="component" value="Unassembled WGS sequence"/>
</dbReference>
<keyword evidence="7" id="KW-0630">Potassium</keyword>
<dbReference type="RefSeq" id="WP_143720148.1">
    <property type="nucleotide sequence ID" value="NZ_VKDB01000005.1"/>
</dbReference>
<feature type="transmembrane region" description="Helical" evidence="13">
    <location>
        <begin position="12"/>
        <end position="31"/>
    </location>
</feature>
<protein>
    <submittedName>
        <fullName evidence="14">DUF1211 domain-containing protein</fullName>
    </submittedName>
</protein>
<evidence type="ECO:0000256" key="11">
    <source>
        <dbReference type="ARBA" id="ARBA00023303"/>
    </source>
</evidence>
<evidence type="ECO:0000256" key="8">
    <source>
        <dbReference type="ARBA" id="ARBA00022989"/>
    </source>
</evidence>
<evidence type="ECO:0000256" key="3">
    <source>
        <dbReference type="ARBA" id="ARBA00022448"/>
    </source>
</evidence>
<evidence type="ECO:0000256" key="7">
    <source>
        <dbReference type="ARBA" id="ARBA00022958"/>
    </source>
</evidence>
<gene>
    <name evidence="14" type="ORF">FNU79_06880</name>
</gene>
<name>A0A553V1Q9_9DEIO</name>
<evidence type="ECO:0000313" key="14">
    <source>
        <dbReference type="EMBL" id="TSA86380.1"/>
    </source>
</evidence>
<proteinExistence type="inferred from homology"/>
<keyword evidence="10 13" id="KW-0472">Membrane</keyword>
<evidence type="ECO:0000256" key="12">
    <source>
        <dbReference type="ARBA" id="ARBA00034430"/>
    </source>
</evidence>
<keyword evidence="4" id="KW-0633">Potassium transport</keyword>
<comment type="similarity">
    <text evidence="2">Belongs to the TMEM175 family.</text>
</comment>
<reference evidence="14 15" key="1">
    <citation type="submission" date="2019-07" db="EMBL/GenBank/DDBJ databases">
        <title>Deinococcus detaillus sp. nov., isolated from humus soil in Antarctica.</title>
        <authorList>
            <person name="Zhang K."/>
        </authorList>
    </citation>
    <scope>NUCLEOTIDE SEQUENCE [LARGE SCALE GENOMIC DNA]</scope>
    <source>
        <strain evidence="14 15">H1</strain>
    </source>
</reference>
<evidence type="ECO:0000256" key="6">
    <source>
        <dbReference type="ARBA" id="ARBA00022826"/>
    </source>
</evidence>
<keyword evidence="8 13" id="KW-1133">Transmembrane helix</keyword>
<accession>A0A553V1Q9</accession>
<sequence>MMIFKGLNRLEAFSDGVFAIAITLLILEIKAPQVGEHGSSASLWTGLLHLWPSYLAYLLAFSTILISWIGHHILIGQVKAVSQNLLIVNAFFLLTVSFLPFPTSVVAEHLRSDSGSAAAAFYALSNLFNSLAFYLLGRTILAAQPDAAVVIGRSQKDSFLGIFWCLGCAALALLSPVISLLLVAALFVWWIRPMRPALQVD</sequence>
<evidence type="ECO:0000256" key="4">
    <source>
        <dbReference type="ARBA" id="ARBA00022538"/>
    </source>
</evidence>
<evidence type="ECO:0000256" key="10">
    <source>
        <dbReference type="ARBA" id="ARBA00023136"/>
    </source>
</evidence>
<keyword evidence="11" id="KW-0407">Ion channel</keyword>
<feature type="transmembrane region" description="Helical" evidence="13">
    <location>
        <begin position="51"/>
        <end position="74"/>
    </location>
</feature>